<keyword evidence="1" id="KW-0472">Membrane</keyword>
<evidence type="ECO:0000313" key="3">
    <source>
        <dbReference type="Proteomes" id="UP000475862"/>
    </source>
</evidence>
<gene>
    <name evidence="2" type="ORF">AGLY_005022</name>
</gene>
<comment type="caution">
    <text evidence="2">The sequence shown here is derived from an EMBL/GenBank/DDBJ whole genome shotgun (WGS) entry which is preliminary data.</text>
</comment>
<dbReference type="EMBL" id="VYZN01000014">
    <property type="protein sequence ID" value="KAE9539770.1"/>
    <property type="molecule type" value="Genomic_DNA"/>
</dbReference>
<feature type="transmembrane region" description="Helical" evidence="1">
    <location>
        <begin position="127"/>
        <end position="145"/>
    </location>
</feature>
<evidence type="ECO:0000256" key="1">
    <source>
        <dbReference type="SAM" id="Phobius"/>
    </source>
</evidence>
<evidence type="ECO:0000313" key="2">
    <source>
        <dbReference type="EMBL" id="KAE9539770.1"/>
    </source>
</evidence>
<feature type="transmembrane region" description="Helical" evidence="1">
    <location>
        <begin position="257"/>
        <end position="276"/>
    </location>
</feature>
<reference evidence="2 3" key="1">
    <citation type="submission" date="2019-08" db="EMBL/GenBank/DDBJ databases">
        <title>The genome of the soybean aphid Biotype 1, its phylome, world population structure and adaptation to the North American continent.</title>
        <authorList>
            <person name="Giordano R."/>
            <person name="Donthu R.K."/>
            <person name="Hernandez A.G."/>
            <person name="Wright C.L."/>
            <person name="Zimin A.V."/>
        </authorList>
    </citation>
    <scope>NUCLEOTIDE SEQUENCE [LARGE SCALE GENOMIC DNA]</scope>
    <source>
        <tissue evidence="2">Whole aphids</tissue>
    </source>
</reference>
<dbReference type="Proteomes" id="UP000475862">
    <property type="component" value="Unassembled WGS sequence"/>
</dbReference>
<name>A0A6G0TW12_APHGL</name>
<organism evidence="2 3">
    <name type="scientific">Aphis glycines</name>
    <name type="common">Soybean aphid</name>
    <dbReference type="NCBI Taxonomy" id="307491"/>
    <lineage>
        <taxon>Eukaryota</taxon>
        <taxon>Metazoa</taxon>
        <taxon>Ecdysozoa</taxon>
        <taxon>Arthropoda</taxon>
        <taxon>Hexapoda</taxon>
        <taxon>Insecta</taxon>
        <taxon>Pterygota</taxon>
        <taxon>Neoptera</taxon>
        <taxon>Paraneoptera</taxon>
        <taxon>Hemiptera</taxon>
        <taxon>Sternorrhyncha</taxon>
        <taxon>Aphidomorpha</taxon>
        <taxon>Aphidoidea</taxon>
        <taxon>Aphididae</taxon>
        <taxon>Aphidini</taxon>
        <taxon>Aphis</taxon>
        <taxon>Aphis</taxon>
    </lineage>
</organism>
<protein>
    <submittedName>
        <fullName evidence="2">Uncharacterized protein</fullName>
    </submittedName>
</protein>
<sequence length="301" mass="33207">MRERSLKQKYALNMDFEVNITLFVQNLTDEVNVQKRTQAFGTGPSGATPNKGEIVASNKTGACCDELNDEGVVDTQFTTLSELFTFPWAVDTFVWYDDGEVGIDVTTDLQNYQQLRHSRHTGCRDDFTTAAIVGPLLFTVVLALIEGFAFTGVGLICVQTLVVSSFFLRTGAATIEAEVAVVTTVDTAEIIGIDSLIVAIVVIDTGDAGQEPLRLAVWLVVSNFRIWNLCRSTLALSSSSFSCLSLSNLFFFPTISISFRFILFFLITICSIMNFLPNVFKCLNTFEAAITKETFQIRIST</sequence>
<keyword evidence="1" id="KW-0812">Transmembrane</keyword>
<dbReference type="AlphaFoldDB" id="A0A6G0TW12"/>
<proteinExistence type="predicted"/>
<keyword evidence="3" id="KW-1185">Reference proteome</keyword>
<accession>A0A6G0TW12</accession>
<feature type="transmembrane region" description="Helical" evidence="1">
    <location>
        <begin position="151"/>
        <end position="168"/>
    </location>
</feature>
<keyword evidence="1" id="KW-1133">Transmembrane helix</keyword>